<feature type="domain" description="C2H2-type" evidence="3">
    <location>
        <begin position="64"/>
        <end position="87"/>
    </location>
</feature>
<dbReference type="EMBL" id="CACVKT020001761">
    <property type="protein sequence ID" value="CAC5371431.1"/>
    <property type="molecule type" value="Genomic_DNA"/>
</dbReference>
<name>A0A6J8ASY9_MYTCO</name>
<keyword evidence="1" id="KW-0175">Coiled coil</keyword>
<sequence>MEIQLFADGDFNEEDLENRLEFFYTPTTMQCPIDGCNAGRFGSKAKYQRHWDEKHLFLTINYSCPEKLCKAVCRRKADMKQHLKKIHDIGNALKLETQLTSCKKEVRENKGFVDPGVFIFRCRTKLPTTSTSTTSLLTNTVTTMGNTSTSSFTTTPSFTINVPPKFPETQRRPPLLPLPDLPIIPDRTPFSVTSRISLQEYKSRSQPETTTENAYSGHPAMVEPNNHSGCTSTVTSSEIQTTEPNNQSGCKTTFTSSETQTSLIDLPPLVLPLIPETRPEVESLLRWLCNSMDMIGRLRESAKQKLEEIKESGSRQQEREIRRKLEAENRELRRQIAENKWRNELFQDIAKQ</sequence>
<feature type="coiled-coil region" evidence="1">
    <location>
        <begin position="299"/>
        <end position="342"/>
    </location>
</feature>
<evidence type="ECO:0000256" key="1">
    <source>
        <dbReference type="SAM" id="Coils"/>
    </source>
</evidence>
<evidence type="ECO:0000256" key="2">
    <source>
        <dbReference type="SAM" id="MobiDB-lite"/>
    </source>
</evidence>
<protein>
    <recommendedName>
        <fullName evidence="3">C2H2-type domain-containing protein</fullName>
    </recommendedName>
</protein>
<dbReference type="InterPro" id="IPR013087">
    <property type="entry name" value="Znf_C2H2_type"/>
</dbReference>
<dbReference type="AlphaFoldDB" id="A0A6J8ASY9"/>
<dbReference type="OrthoDB" id="6131118at2759"/>
<reference evidence="4 5" key="1">
    <citation type="submission" date="2020-06" db="EMBL/GenBank/DDBJ databases">
        <authorList>
            <person name="Li R."/>
            <person name="Bekaert M."/>
        </authorList>
    </citation>
    <scope>NUCLEOTIDE SEQUENCE [LARGE SCALE GENOMIC DNA]</scope>
    <source>
        <strain evidence="5">wild</strain>
    </source>
</reference>
<evidence type="ECO:0000313" key="4">
    <source>
        <dbReference type="EMBL" id="CAC5371431.1"/>
    </source>
</evidence>
<dbReference type="SMART" id="SM00355">
    <property type="entry name" value="ZnF_C2H2"/>
    <property type="match status" value="2"/>
</dbReference>
<evidence type="ECO:0000259" key="3">
    <source>
        <dbReference type="PROSITE" id="PS00028"/>
    </source>
</evidence>
<evidence type="ECO:0000313" key="5">
    <source>
        <dbReference type="Proteomes" id="UP000507470"/>
    </source>
</evidence>
<dbReference type="Proteomes" id="UP000507470">
    <property type="component" value="Unassembled WGS sequence"/>
</dbReference>
<feature type="region of interest" description="Disordered" evidence="2">
    <location>
        <begin position="228"/>
        <end position="253"/>
    </location>
</feature>
<dbReference type="PROSITE" id="PS00028">
    <property type="entry name" value="ZINC_FINGER_C2H2_1"/>
    <property type="match status" value="1"/>
</dbReference>
<organism evidence="4 5">
    <name type="scientific">Mytilus coruscus</name>
    <name type="common">Sea mussel</name>
    <dbReference type="NCBI Taxonomy" id="42192"/>
    <lineage>
        <taxon>Eukaryota</taxon>
        <taxon>Metazoa</taxon>
        <taxon>Spiralia</taxon>
        <taxon>Lophotrochozoa</taxon>
        <taxon>Mollusca</taxon>
        <taxon>Bivalvia</taxon>
        <taxon>Autobranchia</taxon>
        <taxon>Pteriomorphia</taxon>
        <taxon>Mytilida</taxon>
        <taxon>Mytiloidea</taxon>
        <taxon>Mytilidae</taxon>
        <taxon>Mytilinae</taxon>
        <taxon>Mytilus</taxon>
    </lineage>
</organism>
<accession>A0A6J8ASY9</accession>
<gene>
    <name evidence="4" type="ORF">MCOR_9887</name>
</gene>
<keyword evidence="5" id="KW-1185">Reference proteome</keyword>
<proteinExistence type="predicted"/>